<sequence length="158" mass="16987">MTETGPRAILDRYNQAILAKSADDLAELYAPDGVHEYPFFFPGMPERFEGREAVREGCRAIWGPSPARPDRVEEISVHVAADGTGDHVLTVEHVVHGTLAPTGQEFSFPGLMVIRVRDGLITQVRDYMDGMRVAHTMGLLPALAAGLAAEASGASDAS</sequence>
<accession>A0ABP3IY47</accession>
<evidence type="ECO:0000259" key="1">
    <source>
        <dbReference type="Pfam" id="PF12680"/>
    </source>
</evidence>
<dbReference type="SUPFAM" id="SSF54427">
    <property type="entry name" value="NTF2-like"/>
    <property type="match status" value="1"/>
</dbReference>
<dbReference type="Pfam" id="PF12680">
    <property type="entry name" value="SnoaL_2"/>
    <property type="match status" value="1"/>
</dbReference>
<proteinExistence type="predicted"/>
<evidence type="ECO:0000313" key="3">
    <source>
        <dbReference type="Proteomes" id="UP001500879"/>
    </source>
</evidence>
<comment type="caution">
    <text evidence="2">The sequence shown here is derived from an EMBL/GenBank/DDBJ whole genome shotgun (WGS) entry which is preliminary data.</text>
</comment>
<dbReference type="EMBL" id="BAAABX010000070">
    <property type="protein sequence ID" value="GAA0432600.1"/>
    <property type="molecule type" value="Genomic_DNA"/>
</dbReference>
<name>A0ABP3IY47_9ACTN</name>
<evidence type="ECO:0000313" key="2">
    <source>
        <dbReference type="EMBL" id="GAA0432600.1"/>
    </source>
</evidence>
<dbReference type="InterPro" id="IPR032710">
    <property type="entry name" value="NTF2-like_dom_sf"/>
</dbReference>
<reference evidence="3" key="1">
    <citation type="journal article" date="2019" name="Int. J. Syst. Evol. Microbiol.">
        <title>The Global Catalogue of Microorganisms (GCM) 10K type strain sequencing project: providing services to taxonomists for standard genome sequencing and annotation.</title>
        <authorList>
            <consortium name="The Broad Institute Genomics Platform"/>
            <consortium name="The Broad Institute Genome Sequencing Center for Infectious Disease"/>
            <person name="Wu L."/>
            <person name="Ma J."/>
        </authorList>
    </citation>
    <scope>NUCLEOTIDE SEQUENCE [LARGE SCALE GENOMIC DNA]</scope>
    <source>
        <strain evidence="3">JCM 4788</strain>
    </source>
</reference>
<keyword evidence="3" id="KW-1185">Reference proteome</keyword>
<dbReference type="Gene3D" id="3.10.450.50">
    <property type="match status" value="1"/>
</dbReference>
<organism evidence="2 3">
    <name type="scientific">Streptomyces luteireticuli</name>
    <dbReference type="NCBI Taxonomy" id="173858"/>
    <lineage>
        <taxon>Bacteria</taxon>
        <taxon>Bacillati</taxon>
        <taxon>Actinomycetota</taxon>
        <taxon>Actinomycetes</taxon>
        <taxon>Kitasatosporales</taxon>
        <taxon>Streptomycetaceae</taxon>
        <taxon>Streptomyces</taxon>
    </lineage>
</organism>
<dbReference type="InterPro" id="IPR037401">
    <property type="entry name" value="SnoaL-like"/>
</dbReference>
<gene>
    <name evidence="2" type="ORF">GCM10010357_62690</name>
</gene>
<dbReference type="RefSeq" id="WP_344031613.1">
    <property type="nucleotide sequence ID" value="NZ_BAAABX010000070.1"/>
</dbReference>
<dbReference type="Proteomes" id="UP001500879">
    <property type="component" value="Unassembled WGS sequence"/>
</dbReference>
<feature type="domain" description="SnoaL-like" evidence="1">
    <location>
        <begin position="11"/>
        <end position="123"/>
    </location>
</feature>
<dbReference type="CDD" id="cd00531">
    <property type="entry name" value="NTF2_like"/>
    <property type="match status" value="1"/>
</dbReference>
<protein>
    <recommendedName>
        <fullName evidence="1">SnoaL-like domain-containing protein</fullName>
    </recommendedName>
</protein>